<name>A0ABM1K3H5_GEKJA</name>
<proteinExistence type="predicted"/>
<dbReference type="PANTHER" id="PTHR16161:SF0">
    <property type="entry name" value="TRANSCRIPTIONAL PROTEIN SWT1"/>
    <property type="match status" value="1"/>
</dbReference>
<feature type="domain" description="PIN" evidence="2">
    <location>
        <begin position="377"/>
        <end position="504"/>
    </location>
</feature>
<feature type="region of interest" description="Disordered" evidence="1">
    <location>
        <begin position="195"/>
        <end position="253"/>
    </location>
</feature>
<feature type="compositionally biased region" description="Basic and acidic residues" evidence="1">
    <location>
        <begin position="7"/>
        <end position="29"/>
    </location>
</feature>
<keyword evidence="3" id="KW-1185">Reference proteome</keyword>
<gene>
    <name evidence="4" type="primary">SWT1</name>
</gene>
<feature type="region of interest" description="Disordered" evidence="1">
    <location>
        <begin position="106"/>
        <end position="171"/>
    </location>
</feature>
<organism evidence="3 4">
    <name type="scientific">Gekko japonicus</name>
    <name type="common">Schlegel's Japanese gecko</name>
    <dbReference type="NCBI Taxonomy" id="146911"/>
    <lineage>
        <taxon>Eukaryota</taxon>
        <taxon>Metazoa</taxon>
        <taxon>Chordata</taxon>
        <taxon>Craniata</taxon>
        <taxon>Vertebrata</taxon>
        <taxon>Euteleostomi</taxon>
        <taxon>Lepidosauria</taxon>
        <taxon>Squamata</taxon>
        <taxon>Bifurcata</taxon>
        <taxon>Gekkota</taxon>
        <taxon>Gekkonidae</taxon>
        <taxon>Gekkoninae</taxon>
        <taxon>Gekko</taxon>
    </lineage>
</organism>
<protein>
    <submittedName>
        <fullName evidence="4">Transcriptional protein SWT1</fullName>
    </submittedName>
</protein>
<dbReference type="RefSeq" id="XP_015268262.1">
    <property type="nucleotide sequence ID" value="XM_015412776.1"/>
</dbReference>
<evidence type="ECO:0000259" key="2">
    <source>
        <dbReference type="SMART" id="SM00670"/>
    </source>
</evidence>
<dbReference type="InterPro" id="IPR052626">
    <property type="entry name" value="SWT1_Regulator"/>
</dbReference>
<dbReference type="Gene3D" id="3.40.50.1010">
    <property type="entry name" value="5'-nuclease"/>
    <property type="match status" value="1"/>
</dbReference>
<feature type="region of interest" description="Disordered" evidence="1">
    <location>
        <begin position="1"/>
        <end position="44"/>
    </location>
</feature>
<dbReference type="InterPro" id="IPR029060">
    <property type="entry name" value="PIN-like_dom_sf"/>
</dbReference>
<evidence type="ECO:0000313" key="4">
    <source>
        <dbReference type="RefSeq" id="XP_015268262.1"/>
    </source>
</evidence>
<dbReference type="SUPFAM" id="SSF88723">
    <property type="entry name" value="PIN domain-like"/>
    <property type="match status" value="1"/>
</dbReference>
<dbReference type="SMART" id="SM00670">
    <property type="entry name" value="PINc"/>
    <property type="match status" value="1"/>
</dbReference>
<dbReference type="CDD" id="cd18727">
    <property type="entry name" value="PIN_Swt1-like"/>
    <property type="match status" value="1"/>
</dbReference>
<reference evidence="4" key="1">
    <citation type="submission" date="2025-08" db="UniProtKB">
        <authorList>
            <consortium name="RefSeq"/>
        </authorList>
    </citation>
    <scope>IDENTIFICATION</scope>
</reference>
<feature type="compositionally biased region" description="Low complexity" evidence="1">
    <location>
        <begin position="30"/>
        <end position="39"/>
    </location>
</feature>
<evidence type="ECO:0000256" key="1">
    <source>
        <dbReference type="SAM" id="MobiDB-lite"/>
    </source>
</evidence>
<sequence length="871" mass="98107">MSRRDNRKSSKKCDTSDSKHSKSSSDRSSGHSSLASSESVTKKYKGTEVSKYNAGEQPQSQRVCDGAGYTKAKRSLDLKDFGKQTSEGASSNSSVFLPIEKREKITLHFKNKAKREGDGRSNKDTTAAFPSSGGSGSDACSESDAQRRKKKLEDLKVLNSWEKNRKKARVERTKLKETIVKRVLEQIGETVLPTLCSPHHTEKPSNLSSRPQKPSKKPYPALDDSSGRKLFRQGGREELPGKHASPALPRKSDKEMKHIPVTELSKGWKYQKQKEQRCLESVDSICSARAHRRSCEEEVLHINQNTRGLHHSCLAEPTETANIDQEMQIVEDLHAARVDKKIALPVVETCGELTSMEIDLPDEEANKFSRNLSDMNTLIVIDTNILISHLELIKSLKNTDIPGIGKFGLVIPWVVLQELDNLKKGRILANVAQKAIPAVHFIHMCLKDQNSKLWGQSVQLASQQTYGFSIENNDDRVLQCCLQYQKLFPQAEVVLLTDDKNLCNKALVSEVKALRKAELVTALQKVAVNSAACSTRLQSGKDAEPQNLRERSTDPLSGIICDLEKSLGEVLSSILQTEMKIAYEDLWTEVVYRTPPWTLADLLECYKKHWIAVFGQIIPRSFLSTIEYLSTHLCKATSAEKISHATTEQVLQETKMLLEMFSLRSNYDGALPQAFASVNKLCETLKKIKTGTGQNSSEATCEKMEDMTLTQHTEARTESLPTEPLAQGNRRQEIWSVLESVWNTMNLYRLEVFQKLDLSAIDTVQYRPSFKEAFLGLQELMAAVNEILAGIQQILMPNSSFQDVWTLYNFLIKNKINTRITFTAEEFYDCVSQGMYRERLSICCSQLIQLEHAVKQFYESVALETKNRGWL</sequence>
<dbReference type="PANTHER" id="PTHR16161">
    <property type="entry name" value="TRANSCRIPTIONAL PROTEIN SWT1"/>
    <property type="match status" value="1"/>
</dbReference>
<dbReference type="InterPro" id="IPR002716">
    <property type="entry name" value="PIN_dom"/>
</dbReference>
<dbReference type="Pfam" id="PF13638">
    <property type="entry name" value="PIN_4"/>
    <property type="match status" value="1"/>
</dbReference>
<dbReference type="GeneID" id="107111756"/>
<feature type="compositionally biased region" description="Basic and acidic residues" evidence="1">
    <location>
        <begin position="114"/>
        <end position="123"/>
    </location>
</feature>
<dbReference type="Proteomes" id="UP000694871">
    <property type="component" value="Unplaced"/>
</dbReference>
<accession>A0ABM1K3H5</accession>
<evidence type="ECO:0000313" key="3">
    <source>
        <dbReference type="Proteomes" id="UP000694871"/>
    </source>
</evidence>